<name>A0A4S9K5C5_AURPU</name>
<accession>A0A4S9K5C5</accession>
<comment type="caution">
    <text evidence="1">The sequence shown here is derived from an EMBL/GenBank/DDBJ whole genome shotgun (WGS) entry which is preliminary data.</text>
</comment>
<reference evidence="1 2" key="1">
    <citation type="submission" date="2018-10" db="EMBL/GenBank/DDBJ databases">
        <title>Fifty Aureobasidium pullulans genomes reveal a recombining polyextremotolerant generalist.</title>
        <authorList>
            <person name="Gostincar C."/>
            <person name="Turk M."/>
            <person name="Zajc J."/>
            <person name="Gunde-Cimerman N."/>
        </authorList>
    </citation>
    <scope>NUCLEOTIDE SEQUENCE [LARGE SCALE GENOMIC DNA]</scope>
    <source>
        <strain evidence="1 2">EXF-6604</strain>
    </source>
</reference>
<dbReference type="SUPFAM" id="SSF55931">
    <property type="entry name" value="Glutamine synthetase/guanido kinase"/>
    <property type="match status" value="1"/>
</dbReference>
<dbReference type="InterPro" id="IPR014746">
    <property type="entry name" value="Gln_synth/guanido_kin_cat_dom"/>
</dbReference>
<gene>
    <name evidence="1" type="ORF">D6D01_09159</name>
</gene>
<dbReference type="AlphaFoldDB" id="A0A4S9K5C5"/>
<dbReference type="EMBL" id="QZBD01000590">
    <property type="protein sequence ID" value="THY10797.1"/>
    <property type="molecule type" value="Genomic_DNA"/>
</dbReference>
<evidence type="ECO:0008006" key="3">
    <source>
        <dbReference type="Google" id="ProtNLM"/>
    </source>
</evidence>
<dbReference type="Pfam" id="PF12224">
    <property type="entry name" value="Amidoligase_2"/>
    <property type="match status" value="1"/>
</dbReference>
<evidence type="ECO:0000313" key="2">
    <source>
        <dbReference type="Proteomes" id="UP000306584"/>
    </source>
</evidence>
<proteinExistence type="predicted"/>
<evidence type="ECO:0000313" key="1">
    <source>
        <dbReference type="EMBL" id="THY10797.1"/>
    </source>
</evidence>
<protein>
    <recommendedName>
        <fullName evidence="3">Amidoligase enzyme</fullName>
    </recommendedName>
</protein>
<dbReference type="PANTHER" id="PTHR36847">
    <property type="entry name" value="AMIDOLIGASE ENZYME"/>
    <property type="match status" value="1"/>
</dbReference>
<dbReference type="InterPro" id="IPR022025">
    <property type="entry name" value="Amidoligase_2"/>
</dbReference>
<sequence length="567" mass="63844">SISYYRCPLVSNPSLVPFQIHKQKSIGKQPTTKMYCPSAHTSKATSASPKQSCTLGVELEFVAVVPDKSEFTAHDSSSESPSRFPAPTIAHKAITNLDFPLTTSHLSYWQHHDDDNEYNTWVVGRDCSVRLADDEKPFYPNESVSSDVELQCRILDFFNPTPCPHNQTWPCNGQPLTWNWRDEVTTMINALKQGFNRPGFRVFANGTCGLHLHVGRHDLGFNLDTTKNVMGMFTALERCFDAILPIDRIGAYEDDRFPLPSLISANTTAIQPWIPSKGFNYTSPMSVRQFESLANSVMIAYDSSDVSDFTNAVRYGATTPMWIHHIYSCRTMAELCEYSRPHQSSVNLQHLAPQNNSSGVWPGSLPKKTIEFRLHTGTLDVVEICAWIDLLCRLTVYCENTSTTALTDWIETQWDNADVTLVDIARLVNAADSTVRHYTSVLLTPDYATDFFNTATTSQAPDILTPLTTQVESTRLSQTCRSGISARITQKLISGRYGQFPDSFLKKRLPAELLEGSDGRYLSNEMEEEQMEAWASEIEERARIAIDERHRWDGRRGASTCLNNLFD</sequence>
<dbReference type="PANTHER" id="PTHR36847:SF1">
    <property type="entry name" value="AMIDOLIGASE ENZYME"/>
    <property type="match status" value="1"/>
</dbReference>
<feature type="non-terminal residue" evidence="1">
    <location>
        <position position="1"/>
    </location>
</feature>
<organism evidence="1 2">
    <name type="scientific">Aureobasidium pullulans</name>
    <name type="common">Black yeast</name>
    <name type="synonym">Pullularia pullulans</name>
    <dbReference type="NCBI Taxonomy" id="5580"/>
    <lineage>
        <taxon>Eukaryota</taxon>
        <taxon>Fungi</taxon>
        <taxon>Dikarya</taxon>
        <taxon>Ascomycota</taxon>
        <taxon>Pezizomycotina</taxon>
        <taxon>Dothideomycetes</taxon>
        <taxon>Dothideomycetidae</taxon>
        <taxon>Dothideales</taxon>
        <taxon>Saccotheciaceae</taxon>
        <taxon>Aureobasidium</taxon>
    </lineage>
</organism>
<dbReference type="Proteomes" id="UP000306584">
    <property type="component" value="Unassembled WGS sequence"/>
</dbReference>
<dbReference type="GO" id="GO:0003824">
    <property type="term" value="F:catalytic activity"/>
    <property type="evidence" value="ECO:0007669"/>
    <property type="project" value="InterPro"/>
</dbReference>